<organism evidence="1 2">
    <name type="scientific">Xanthomonas oryzae pv. oryzae (strain KACC10331 / KXO85)</name>
    <dbReference type="NCBI Taxonomy" id="291331"/>
    <lineage>
        <taxon>Bacteria</taxon>
        <taxon>Pseudomonadati</taxon>
        <taxon>Pseudomonadota</taxon>
        <taxon>Gammaproteobacteria</taxon>
        <taxon>Lysobacterales</taxon>
        <taxon>Lysobacteraceae</taxon>
        <taxon>Xanthomonas</taxon>
    </lineage>
</organism>
<dbReference type="InterPro" id="IPR010263">
    <property type="entry name" value="T6SS_TssK"/>
</dbReference>
<proteinExistence type="predicted"/>
<dbReference type="NCBIfam" id="TIGR03353">
    <property type="entry name" value="VI_chp_4"/>
    <property type="match status" value="1"/>
</dbReference>
<dbReference type="Proteomes" id="UP000006735">
    <property type="component" value="Chromosome"/>
</dbReference>
<accession>Q5GX33</accession>
<name>Q5GX33_XANOR</name>
<dbReference type="EMBL" id="AE013598">
    <property type="protein sequence ID" value="AAW76738.1"/>
    <property type="molecule type" value="Genomic_DNA"/>
</dbReference>
<sequence>MDARPCLSRPAGSVRTDFFKSRDRPVSHVSRMSKVFWGEGLFLRPQHFQRQDTYHEARLQDLAQTLHPYGWGTRRIRFDPQSMASGSLRALALSVVFPDGESYDAPAHDALPDALSLNDLPAGIQTTTVYLALPLLRDDGGNCSDAEGSQLARYQQLNRPTSDLYTDAAQSELAYLSKAVKLLTDDTPRDPYVTVPVARVRRTPTGGFELDEDFIPSCAHIDASPTLYRELRGLLDSLQAKVDALYGLHRQSSQHIIEFRSGDIASFWLLHTACSSFGALSHLFHHPQLHPERLYQELLRMAGALLTFSNAYQLNDLPRYNHAAPEACFQRLFQIVRDLLDTVISARYFKIALTEVKPSFHLGRIDSQRIDENAAFYLSVSADMPGPELVQTVPVRFKIGAPDDVEKCVLSALPGVKLTHAAQVPAAIPVRPGSYYFALEARGPLYERMLKAQSMMLYVPSGIDDLKMELVAVTS</sequence>
<evidence type="ECO:0000313" key="2">
    <source>
        <dbReference type="Proteomes" id="UP000006735"/>
    </source>
</evidence>
<dbReference type="HOGENOM" id="CLU_031690_3_1_6"/>
<evidence type="ECO:0000313" key="1">
    <source>
        <dbReference type="EMBL" id="AAW76738.1"/>
    </source>
</evidence>
<dbReference type="KEGG" id="xoo:XOO3484"/>
<dbReference type="AlphaFoldDB" id="Q5GX33"/>
<gene>
    <name evidence="1" type="ordered locus">XOO3484</name>
</gene>
<keyword evidence="2" id="KW-1185">Reference proteome</keyword>
<dbReference type="PANTHER" id="PTHR35566:SF1">
    <property type="entry name" value="TYPE VI SECRETION SYSTEM BASEPLATE COMPONENT TSSK1"/>
    <property type="match status" value="1"/>
</dbReference>
<dbReference type="Pfam" id="PF05936">
    <property type="entry name" value="T6SS_VasE"/>
    <property type="match status" value="1"/>
</dbReference>
<protein>
    <recommendedName>
        <fullName evidence="3">Type VI secretion system baseplate subunit TssK</fullName>
    </recommendedName>
</protein>
<reference evidence="1 2" key="1">
    <citation type="journal article" date="2005" name="Nucleic Acids Res.">
        <title>The genome sequence of Xanthomonas oryzae pathovar oryzae KACC10331, the bacterial blight pathogen of rice.</title>
        <authorList>
            <person name="Lee B.M."/>
            <person name="Park Y.J."/>
            <person name="Park D.S."/>
            <person name="Kang H.W."/>
            <person name="Kim J.G."/>
            <person name="Song E.S."/>
            <person name="Park I.C."/>
            <person name="Yoon U.H."/>
            <person name="Hahn J.H."/>
            <person name="Koo B.S."/>
            <person name="Lee G.B."/>
            <person name="Kim H."/>
            <person name="Park H.S."/>
            <person name="Yoon K.O."/>
            <person name="Kim J.H."/>
            <person name="Jung C.H."/>
            <person name="Koh N.H."/>
            <person name="Seo J.S."/>
            <person name="Go S.J."/>
        </authorList>
    </citation>
    <scope>NUCLEOTIDE SEQUENCE [LARGE SCALE GENOMIC DNA]</scope>
    <source>
        <strain evidence="2">KACC10331 / KXO85</strain>
    </source>
</reference>
<evidence type="ECO:0008006" key="3">
    <source>
        <dbReference type="Google" id="ProtNLM"/>
    </source>
</evidence>
<dbReference type="PANTHER" id="PTHR35566">
    <property type="entry name" value="BLR3599 PROTEIN"/>
    <property type="match status" value="1"/>
</dbReference>
<dbReference type="STRING" id="291331.XOO3484"/>